<dbReference type="Gene3D" id="3.60.110.10">
    <property type="entry name" value="Carbon-nitrogen hydrolase"/>
    <property type="match status" value="1"/>
</dbReference>
<sequence length="275" mass="29869">MRIALHQMTSKIDPTRNASDMADAIASAAENGAVMYFAPEMSLLIDRDRARARGHMVDETHNIALQSLIAAAARHRIWVHIGSMPILDEGAEKLANRSIIITPDGAIVARYDKMHLFDVDLASGETWRESSAYVGGQKPVVVQTPLGLMGLAICYDMRFPDLFSAYAKSGVDIITLPSAFTVPTGEAHWHVLLRARAIESAAFVIAAAQCGVHEDGRQTYGHSLVVDPWGTILCDMGSAPGLAYVDLDLDALNRVRKQIPVHANRRTISSPFIAG</sequence>
<dbReference type="RefSeq" id="WP_125230570.1">
    <property type="nucleotide sequence ID" value="NZ_RWJI01000001.1"/>
</dbReference>
<proteinExistence type="inferred from homology"/>
<evidence type="ECO:0000313" key="5">
    <source>
        <dbReference type="Proteomes" id="UP000268553"/>
    </source>
</evidence>
<dbReference type="PANTHER" id="PTHR23088">
    <property type="entry name" value="NITRILASE-RELATED"/>
    <property type="match status" value="1"/>
</dbReference>
<dbReference type="PROSITE" id="PS50263">
    <property type="entry name" value="CN_HYDROLASE"/>
    <property type="match status" value="1"/>
</dbReference>
<evidence type="ECO:0000256" key="1">
    <source>
        <dbReference type="ARBA" id="ARBA00010613"/>
    </source>
</evidence>
<organism evidence="4 5">
    <name type="scientific">Sphingorhabdus wooponensis</name>
    <dbReference type="NCBI Taxonomy" id="940136"/>
    <lineage>
        <taxon>Bacteria</taxon>
        <taxon>Pseudomonadati</taxon>
        <taxon>Pseudomonadota</taxon>
        <taxon>Alphaproteobacteria</taxon>
        <taxon>Sphingomonadales</taxon>
        <taxon>Sphingomonadaceae</taxon>
        <taxon>Sphingorhabdus</taxon>
    </lineage>
</organism>
<feature type="domain" description="CN hydrolase" evidence="3">
    <location>
        <begin position="1"/>
        <end position="249"/>
    </location>
</feature>
<dbReference type="InterPro" id="IPR036526">
    <property type="entry name" value="C-N_Hydrolase_sf"/>
</dbReference>
<dbReference type="InterPro" id="IPR003010">
    <property type="entry name" value="C-N_Hydrolase"/>
</dbReference>
<keyword evidence="2 4" id="KW-0378">Hydrolase</keyword>
<dbReference type="PANTHER" id="PTHR23088:SF27">
    <property type="entry name" value="DEAMINATED GLUTATHIONE AMIDASE"/>
    <property type="match status" value="1"/>
</dbReference>
<evidence type="ECO:0000313" key="4">
    <source>
        <dbReference type="EMBL" id="RRQ52555.1"/>
    </source>
</evidence>
<keyword evidence="5" id="KW-1185">Reference proteome</keyword>
<dbReference type="Pfam" id="PF00795">
    <property type="entry name" value="CN_hydrolase"/>
    <property type="match status" value="1"/>
</dbReference>
<dbReference type="PROSITE" id="PS01227">
    <property type="entry name" value="UPF0012"/>
    <property type="match status" value="1"/>
</dbReference>
<name>A0A3R8Q9H2_9SPHN</name>
<dbReference type="EMBL" id="RWJI01000001">
    <property type="protein sequence ID" value="RRQ52555.1"/>
    <property type="molecule type" value="Genomic_DNA"/>
</dbReference>
<evidence type="ECO:0000259" key="3">
    <source>
        <dbReference type="PROSITE" id="PS50263"/>
    </source>
</evidence>
<comment type="caution">
    <text evidence="4">The sequence shown here is derived from an EMBL/GenBank/DDBJ whole genome shotgun (WGS) entry which is preliminary data.</text>
</comment>
<dbReference type="Proteomes" id="UP000268553">
    <property type="component" value="Unassembled WGS sequence"/>
</dbReference>
<reference evidence="4 5" key="1">
    <citation type="submission" date="2018-12" db="EMBL/GenBank/DDBJ databases">
        <authorList>
            <person name="Kim S.-J."/>
            <person name="Jung G.-Y."/>
        </authorList>
    </citation>
    <scope>NUCLEOTIDE SEQUENCE [LARGE SCALE GENOMIC DNA]</scope>
    <source>
        <strain evidence="4 5">03SU3-P</strain>
    </source>
</reference>
<dbReference type="SUPFAM" id="SSF56317">
    <property type="entry name" value="Carbon-nitrogen hydrolase"/>
    <property type="match status" value="1"/>
</dbReference>
<dbReference type="GO" id="GO:0016811">
    <property type="term" value="F:hydrolase activity, acting on carbon-nitrogen (but not peptide) bonds, in linear amides"/>
    <property type="evidence" value="ECO:0007669"/>
    <property type="project" value="InterPro"/>
</dbReference>
<protein>
    <submittedName>
        <fullName evidence="4">Carbon-nitrogen hydrolase family protein</fullName>
    </submittedName>
</protein>
<dbReference type="InterPro" id="IPR001110">
    <property type="entry name" value="UPF0012_CS"/>
</dbReference>
<dbReference type="InterPro" id="IPR045254">
    <property type="entry name" value="Nit1/2_C-N_Hydrolase"/>
</dbReference>
<evidence type="ECO:0000256" key="2">
    <source>
        <dbReference type="ARBA" id="ARBA00022801"/>
    </source>
</evidence>
<dbReference type="OrthoDB" id="9811121at2"/>
<dbReference type="CDD" id="cd07572">
    <property type="entry name" value="nit"/>
    <property type="match status" value="1"/>
</dbReference>
<accession>A0A3R8Q9H2</accession>
<comment type="similarity">
    <text evidence="1">Belongs to the carbon-nitrogen hydrolase superfamily. NIT1/NIT2 family.</text>
</comment>
<gene>
    <name evidence="4" type="ORF">D7D48_06890</name>
</gene>
<dbReference type="AlphaFoldDB" id="A0A3R8Q9H2"/>